<dbReference type="GO" id="GO:0003677">
    <property type="term" value="F:DNA binding"/>
    <property type="evidence" value="ECO:0007669"/>
    <property type="project" value="UniProtKB-KW"/>
</dbReference>
<geneLocation type="plasmid" evidence="5 6">
    <name>pSID</name>
</geneLocation>
<evidence type="ECO:0000259" key="4">
    <source>
        <dbReference type="PROSITE" id="PS50987"/>
    </source>
</evidence>
<feature type="domain" description="HTH arsR-type" evidence="4">
    <location>
        <begin position="10"/>
        <end position="103"/>
    </location>
</feature>
<protein>
    <submittedName>
        <fullName evidence="5">Winged helix-turn-helix transcriptional regulator</fullName>
    </submittedName>
</protein>
<dbReference type="SUPFAM" id="SSF46785">
    <property type="entry name" value="Winged helix' DNA-binding domain"/>
    <property type="match status" value="1"/>
</dbReference>
<organism evidence="5 6">
    <name type="scientific">Rhodococcus pyridinivorans</name>
    <dbReference type="NCBI Taxonomy" id="103816"/>
    <lineage>
        <taxon>Bacteria</taxon>
        <taxon>Bacillati</taxon>
        <taxon>Actinomycetota</taxon>
        <taxon>Actinomycetes</taxon>
        <taxon>Mycobacteriales</taxon>
        <taxon>Nocardiaceae</taxon>
        <taxon>Rhodococcus</taxon>
    </lineage>
</organism>
<dbReference type="InterPro" id="IPR011991">
    <property type="entry name" value="ArsR-like_HTH"/>
</dbReference>
<dbReference type="InterPro" id="IPR036390">
    <property type="entry name" value="WH_DNA-bd_sf"/>
</dbReference>
<dbReference type="AlphaFoldDB" id="A0A7M2XXX1"/>
<dbReference type="RefSeq" id="WP_193904189.1">
    <property type="nucleotide sequence ID" value="NZ_CP063453.1"/>
</dbReference>
<evidence type="ECO:0000256" key="1">
    <source>
        <dbReference type="ARBA" id="ARBA00023015"/>
    </source>
</evidence>
<dbReference type="Pfam" id="PF01022">
    <property type="entry name" value="HTH_5"/>
    <property type="match status" value="1"/>
</dbReference>
<accession>A0A7M2XXX1</accession>
<keyword evidence="5" id="KW-0614">Plasmid</keyword>
<dbReference type="GO" id="GO:0003700">
    <property type="term" value="F:DNA-binding transcription factor activity"/>
    <property type="evidence" value="ECO:0007669"/>
    <property type="project" value="InterPro"/>
</dbReference>
<dbReference type="PRINTS" id="PR00778">
    <property type="entry name" value="HTHARSR"/>
</dbReference>
<dbReference type="SMART" id="SM00418">
    <property type="entry name" value="HTH_ARSR"/>
    <property type="match status" value="1"/>
</dbReference>
<keyword evidence="2" id="KW-0238">DNA-binding</keyword>
<dbReference type="CDD" id="cd00090">
    <property type="entry name" value="HTH_ARSR"/>
    <property type="match status" value="1"/>
</dbReference>
<name>A0A7M2XXX1_9NOCA</name>
<dbReference type="PROSITE" id="PS50987">
    <property type="entry name" value="HTH_ARSR_2"/>
    <property type="match status" value="1"/>
</dbReference>
<dbReference type="Proteomes" id="UP000593818">
    <property type="component" value="Plasmid pSID"/>
</dbReference>
<sequence length="103" mass="11759">MPTRTVAAPTTDEDLQQWSRRFDLLADPNRLRILHHLHHEPDLCISDLADAVGMRPTALSQALRLLREQGWVAATRQGRLMRYRLVDATVHSLLHTVGADHQH</sequence>
<dbReference type="Gene3D" id="1.10.10.10">
    <property type="entry name" value="Winged helix-like DNA-binding domain superfamily/Winged helix DNA-binding domain"/>
    <property type="match status" value="1"/>
</dbReference>
<reference evidence="5 6" key="1">
    <citation type="submission" date="2020-10" db="EMBL/GenBank/DDBJ databases">
        <title>Whole genome sequence of oil-degrading bacteria Rhodococcus pyridinivorans strain 5Ap.</title>
        <authorList>
            <person name="Akhremchuk A.E."/>
            <person name="Valentovich L.N."/>
            <person name="Charniauskaya M.I."/>
            <person name="Bukliarevich H.A."/>
            <person name="Titok M.A."/>
        </authorList>
    </citation>
    <scope>NUCLEOTIDE SEQUENCE [LARGE SCALE GENOMIC DNA]</scope>
    <source>
        <strain evidence="5 6">5Ap</strain>
        <plasmid evidence="5 6">pSID</plasmid>
    </source>
</reference>
<keyword evidence="6" id="KW-1185">Reference proteome</keyword>
<dbReference type="InterPro" id="IPR036388">
    <property type="entry name" value="WH-like_DNA-bd_sf"/>
</dbReference>
<evidence type="ECO:0000256" key="2">
    <source>
        <dbReference type="ARBA" id="ARBA00023125"/>
    </source>
</evidence>
<evidence type="ECO:0000313" key="5">
    <source>
        <dbReference type="EMBL" id="QOW01921.1"/>
    </source>
</evidence>
<gene>
    <name evidence="5" type="ORF">INP59_27585</name>
</gene>
<evidence type="ECO:0000313" key="6">
    <source>
        <dbReference type="Proteomes" id="UP000593818"/>
    </source>
</evidence>
<dbReference type="PANTHER" id="PTHR43132:SF6">
    <property type="entry name" value="HTH-TYPE TRANSCRIPTIONAL REPRESSOR CZRA"/>
    <property type="match status" value="1"/>
</dbReference>
<dbReference type="NCBIfam" id="NF033788">
    <property type="entry name" value="HTH_metalloreg"/>
    <property type="match status" value="1"/>
</dbReference>
<keyword evidence="3" id="KW-0804">Transcription</keyword>
<keyword evidence="1" id="KW-0805">Transcription regulation</keyword>
<dbReference type="InterPro" id="IPR001845">
    <property type="entry name" value="HTH_ArsR_DNA-bd_dom"/>
</dbReference>
<proteinExistence type="predicted"/>
<dbReference type="InterPro" id="IPR051011">
    <property type="entry name" value="Metal_resp_trans_reg"/>
</dbReference>
<dbReference type="PANTHER" id="PTHR43132">
    <property type="entry name" value="ARSENICAL RESISTANCE OPERON REPRESSOR ARSR-RELATED"/>
    <property type="match status" value="1"/>
</dbReference>
<evidence type="ECO:0000256" key="3">
    <source>
        <dbReference type="ARBA" id="ARBA00023163"/>
    </source>
</evidence>
<dbReference type="EMBL" id="CP063453">
    <property type="protein sequence ID" value="QOW01921.1"/>
    <property type="molecule type" value="Genomic_DNA"/>
</dbReference>